<name>A0A1T4NFW3_9SPIR</name>
<dbReference type="STRING" id="225004.SAMN02745152_01197"/>
<dbReference type="Pfam" id="PF00563">
    <property type="entry name" value="EAL"/>
    <property type="match status" value="1"/>
</dbReference>
<organism evidence="3 4">
    <name type="scientific">Treponema berlinense</name>
    <dbReference type="NCBI Taxonomy" id="225004"/>
    <lineage>
        <taxon>Bacteria</taxon>
        <taxon>Pseudomonadati</taxon>
        <taxon>Spirochaetota</taxon>
        <taxon>Spirochaetia</taxon>
        <taxon>Spirochaetales</taxon>
        <taxon>Treponemataceae</taxon>
        <taxon>Treponema</taxon>
    </lineage>
</organism>
<feature type="domain" description="GGDEF" evidence="2">
    <location>
        <begin position="296"/>
        <end position="426"/>
    </location>
</feature>
<dbReference type="PROSITE" id="PS50883">
    <property type="entry name" value="EAL"/>
    <property type="match status" value="1"/>
</dbReference>
<dbReference type="PROSITE" id="PS50887">
    <property type="entry name" value="GGDEF"/>
    <property type="match status" value="1"/>
</dbReference>
<dbReference type="PANTHER" id="PTHR33121">
    <property type="entry name" value="CYCLIC DI-GMP PHOSPHODIESTERASE PDEF"/>
    <property type="match status" value="1"/>
</dbReference>
<reference evidence="3 4" key="1">
    <citation type="submission" date="2017-02" db="EMBL/GenBank/DDBJ databases">
        <authorList>
            <person name="Peterson S.W."/>
        </authorList>
    </citation>
    <scope>NUCLEOTIDE SEQUENCE [LARGE SCALE GENOMIC DNA]</scope>
    <source>
        <strain evidence="3 4">ATCC BAA-909</strain>
    </source>
</reference>
<dbReference type="EMBL" id="FUXC01000006">
    <property type="protein sequence ID" value="SJZ78160.1"/>
    <property type="molecule type" value="Genomic_DNA"/>
</dbReference>
<dbReference type="InterPro" id="IPR043128">
    <property type="entry name" value="Rev_trsase/Diguanyl_cyclase"/>
</dbReference>
<evidence type="ECO:0000259" key="2">
    <source>
        <dbReference type="PROSITE" id="PS50887"/>
    </source>
</evidence>
<dbReference type="SUPFAM" id="SSF55073">
    <property type="entry name" value="Nucleotide cyclase"/>
    <property type="match status" value="1"/>
</dbReference>
<evidence type="ECO:0000313" key="4">
    <source>
        <dbReference type="Proteomes" id="UP000190395"/>
    </source>
</evidence>
<dbReference type="SUPFAM" id="SSF141868">
    <property type="entry name" value="EAL domain-like"/>
    <property type="match status" value="1"/>
</dbReference>
<dbReference type="Proteomes" id="UP000190395">
    <property type="component" value="Unassembled WGS sequence"/>
</dbReference>
<dbReference type="GO" id="GO:0071111">
    <property type="term" value="F:cyclic-guanylate-specific phosphodiesterase activity"/>
    <property type="evidence" value="ECO:0007669"/>
    <property type="project" value="InterPro"/>
</dbReference>
<dbReference type="RefSeq" id="WP_078930943.1">
    <property type="nucleotide sequence ID" value="NZ_FUXC01000006.1"/>
</dbReference>
<gene>
    <name evidence="3" type="ORF">SAMN02745152_01197</name>
</gene>
<proteinExistence type="predicted"/>
<dbReference type="SMART" id="SM00052">
    <property type="entry name" value="EAL"/>
    <property type="match status" value="1"/>
</dbReference>
<feature type="domain" description="EAL" evidence="1">
    <location>
        <begin position="435"/>
        <end position="683"/>
    </location>
</feature>
<dbReference type="InterPro" id="IPR001633">
    <property type="entry name" value="EAL_dom"/>
</dbReference>
<protein>
    <submittedName>
        <fullName evidence="3">Diguanylate cyclase (GGDEF) domain-containing protein</fullName>
    </submittedName>
</protein>
<dbReference type="InterPro" id="IPR029787">
    <property type="entry name" value="Nucleotide_cyclase"/>
</dbReference>
<dbReference type="Pfam" id="PF00990">
    <property type="entry name" value="GGDEF"/>
    <property type="match status" value="1"/>
</dbReference>
<evidence type="ECO:0000313" key="3">
    <source>
        <dbReference type="EMBL" id="SJZ78160.1"/>
    </source>
</evidence>
<evidence type="ECO:0000259" key="1">
    <source>
        <dbReference type="PROSITE" id="PS50883"/>
    </source>
</evidence>
<dbReference type="InterPro" id="IPR000160">
    <property type="entry name" value="GGDEF_dom"/>
</dbReference>
<dbReference type="InterPro" id="IPR035919">
    <property type="entry name" value="EAL_sf"/>
</dbReference>
<dbReference type="AlphaFoldDB" id="A0A1T4NFW3"/>
<dbReference type="OrthoDB" id="366324at2"/>
<sequence length="683" mass="78884">MKTRDLETFVFNGKNYSLLSRTFQDAFFSLGLLTFRYYPEEKIMIVSDRFVETCHASKVYSNMPYSFADTVIAEEDRQNFYKLIEKLENGEKKVSDTFESVFGGCFRITIVPCEWNSDGKAIVALGFAENIEKQNRSERLFRALAKDYGSIYYVDVEKGTLIPYRISDDIQREYGESIRKNSDYVHLINYYIDKTVVDVEKDEMRRICSYKFIEECFKEKDVILHDYRGVRDGKTIYCRLKIAKLGNSEKLSDFMIAFSDMTKAKTFEVERLAYVDPITEGNNYNYFKKQLGEINKPGYFVSMDIHQFKIVNQICGIKVGDQVLKEIWNTVEKNLKEQDFAARVNADHFIVFAPTSPREEIEAKIGKLTDDLSELSKKMRWPRLHPYFGIARWVPGQNIEEVYSCTTFAKHSVKDEKNLNFQFYSVEESDKVIEQKKMEDNFFDAILGNCFEIWYQPKVSPVCGRIVGAEALVRWRREDGILVPPGMFIPVFERDGLIRILDEYIFDKVCRFIRARTDEKLPVLPISVNLSRASICYEGIVEQYEKIVQDAGIDPKYVPIEITESAAVSNSDIKEISNEFCRRGFVLCMDDFGTGYSSISLLNSLPFANIKLDKSLIDTIGDEKGLKSIKHIIALSKDLGMTITAEGVEHESQKNSLMDLKCDNIQGFFYSPPMPEKEFVKLL</sequence>
<dbReference type="InterPro" id="IPR050706">
    <property type="entry name" value="Cyclic-di-GMP_PDE-like"/>
</dbReference>
<dbReference type="GeneID" id="303367439"/>
<dbReference type="Gene3D" id="3.20.20.450">
    <property type="entry name" value="EAL domain"/>
    <property type="match status" value="1"/>
</dbReference>
<dbReference type="Gene3D" id="3.30.70.270">
    <property type="match status" value="1"/>
</dbReference>
<keyword evidence="4" id="KW-1185">Reference proteome</keyword>
<dbReference type="SMART" id="SM00267">
    <property type="entry name" value="GGDEF"/>
    <property type="match status" value="1"/>
</dbReference>
<dbReference type="NCBIfam" id="TIGR00254">
    <property type="entry name" value="GGDEF"/>
    <property type="match status" value="1"/>
</dbReference>
<dbReference type="CDD" id="cd01948">
    <property type="entry name" value="EAL"/>
    <property type="match status" value="1"/>
</dbReference>
<dbReference type="PANTHER" id="PTHR33121:SF71">
    <property type="entry name" value="OXYGEN SENSOR PROTEIN DOSP"/>
    <property type="match status" value="1"/>
</dbReference>
<accession>A0A1T4NFW3</accession>